<dbReference type="Pfam" id="PF01569">
    <property type="entry name" value="PAP2"/>
    <property type="match status" value="1"/>
</dbReference>
<accession>A0A1H4EM10</accession>
<evidence type="ECO:0000313" key="2">
    <source>
        <dbReference type="EMBL" id="SEA85718.1"/>
    </source>
</evidence>
<dbReference type="RefSeq" id="WP_093255366.1">
    <property type="nucleotide sequence ID" value="NZ_FNQM01000014.1"/>
</dbReference>
<dbReference type="AlphaFoldDB" id="A0A1H4EM10"/>
<reference evidence="2 3" key="1">
    <citation type="submission" date="2016-10" db="EMBL/GenBank/DDBJ databases">
        <authorList>
            <person name="de Groot N.N."/>
        </authorList>
    </citation>
    <scope>NUCLEOTIDE SEQUENCE [LARGE SCALE GENOMIC DNA]</scope>
    <source>
        <strain evidence="2 3">DSM 15345</strain>
    </source>
</reference>
<dbReference type="InterPro" id="IPR036938">
    <property type="entry name" value="PAP2/HPO_sf"/>
</dbReference>
<organism evidence="2 3">
    <name type="scientific">Rubrimonas cliftonensis</name>
    <dbReference type="NCBI Taxonomy" id="89524"/>
    <lineage>
        <taxon>Bacteria</taxon>
        <taxon>Pseudomonadati</taxon>
        <taxon>Pseudomonadota</taxon>
        <taxon>Alphaproteobacteria</taxon>
        <taxon>Rhodobacterales</taxon>
        <taxon>Paracoccaceae</taxon>
        <taxon>Rubrimonas</taxon>
    </lineage>
</organism>
<dbReference type="EMBL" id="FNQM01000014">
    <property type="protein sequence ID" value="SEA85718.1"/>
    <property type="molecule type" value="Genomic_DNA"/>
</dbReference>
<dbReference type="SUPFAM" id="SSF48317">
    <property type="entry name" value="Acid phosphatase/Vanadium-dependent haloperoxidase"/>
    <property type="match status" value="1"/>
</dbReference>
<name>A0A1H4EM10_9RHOB</name>
<protein>
    <submittedName>
        <fullName evidence="2">PAP2 superfamily protein</fullName>
    </submittedName>
</protein>
<gene>
    <name evidence="2" type="ORF">SAMN05444370_11486</name>
</gene>
<sequence>MEQRPFGALNAALAKRRRNMFERMEDFDGTEEEHATLMRRWLADIETRVWPQWTASGWRGAAAATADDATRAELELCVTAFMAKDALSARPDGLQQLPMNLVRDGRWHYQVEDALVIDVANRVLPFADQSLEHRASRGVGSNYILYNPGVGVDEFEQQFWGRIRRREPSLFDIKLHFQRPRPYTAAVVLGVDGFVWETADSVTHTGLHPSLLSGHCIQGLLGGCSVLAAWLDQGRTVTPNDRTTLMRYAAAWGDRRVLAGVHYPTDNIASWTLALRLIPFLFPKRPEIFAFAREAITTGEVYQLISGSFGAIGGLAAAADLLETDLKRAEAIA</sequence>
<dbReference type="InterPro" id="IPR000326">
    <property type="entry name" value="PAP2/HPO"/>
</dbReference>
<evidence type="ECO:0000259" key="1">
    <source>
        <dbReference type="Pfam" id="PF01569"/>
    </source>
</evidence>
<dbReference type="Gene3D" id="1.20.144.10">
    <property type="entry name" value="Phosphatidic acid phosphatase type 2/haloperoxidase"/>
    <property type="match status" value="1"/>
</dbReference>
<dbReference type="OrthoDB" id="9780507at2"/>
<keyword evidence="3" id="KW-1185">Reference proteome</keyword>
<evidence type="ECO:0000313" key="3">
    <source>
        <dbReference type="Proteomes" id="UP000198703"/>
    </source>
</evidence>
<proteinExistence type="predicted"/>
<dbReference type="Proteomes" id="UP000198703">
    <property type="component" value="Unassembled WGS sequence"/>
</dbReference>
<feature type="domain" description="Phosphatidic acid phosphatase type 2/haloperoxidase" evidence="1">
    <location>
        <begin position="173"/>
        <end position="282"/>
    </location>
</feature>